<organism evidence="1 2">
    <name type="scientific">Rhizobium multihospitium</name>
    <dbReference type="NCBI Taxonomy" id="410764"/>
    <lineage>
        <taxon>Bacteria</taxon>
        <taxon>Pseudomonadati</taxon>
        <taxon>Pseudomonadota</taxon>
        <taxon>Alphaproteobacteria</taxon>
        <taxon>Hyphomicrobiales</taxon>
        <taxon>Rhizobiaceae</taxon>
        <taxon>Rhizobium/Agrobacterium group</taxon>
        <taxon>Rhizobium</taxon>
    </lineage>
</organism>
<dbReference type="AlphaFoldDB" id="A0A1C3VH21"/>
<dbReference type="EMBL" id="FMAG01000003">
    <property type="protein sequence ID" value="SCB26978.1"/>
    <property type="molecule type" value="Genomic_DNA"/>
</dbReference>
<dbReference type="STRING" id="410764.GA0061103_3747"/>
<protein>
    <submittedName>
        <fullName evidence="1">Uncharacterized protein</fullName>
    </submittedName>
</protein>
<proteinExistence type="predicted"/>
<evidence type="ECO:0000313" key="2">
    <source>
        <dbReference type="Proteomes" id="UP000199101"/>
    </source>
</evidence>
<accession>A0A1C3VH21</accession>
<keyword evidence="2" id="KW-1185">Reference proteome</keyword>
<reference evidence="2" key="1">
    <citation type="submission" date="2016-08" db="EMBL/GenBank/DDBJ databases">
        <authorList>
            <person name="Varghese N."/>
            <person name="Submissions Spin"/>
        </authorList>
    </citation>
    <scope>NUCLEOTIDE SEQUENCE [LARGE SCALE GENOMIC DNA]</scope>
    <source>
        <strain evidence="2">HAMBI 2975</strain>
    </source>
</reference>
<sequence length="146" mass="16906">MQCRPSGIYEFRRRLPQALAGKPAPEHVKRQLSELINPATGNFKQYLSVSLRTNDQKLAKRRDLDEARRVTDLFDWGLKLVQNGQPPAATTRSENLMPSPEEIEAHFLHALLEADEKERNEGDIRRYLQTRAERSQWPDLDDARIT</sequence>
<dbReference type="Proteomes" id="UP000199101">
    <property type="component" value="Unassembled WGS sequence"/>
</dbReference>
<evidence type="ECO:0000313" key="1">
    <source>
        <dbReference type="EMBL" id="SCB26978.1"/>
    </source>
</evidence>
<name>A0A1C3VH21_9HYPH</name>
<gene>
    <name evidence="1" type="ORF">GA0061103_3747</name>
</gene>